<keyword evidence="2" id="KW-1185">Reference proteome</keyword>
<dbReference type="Proteomes" id="UP001239462">
    <property type="component" value="Unassembled WGS sequence"/>
</dbReference>
<proteinExistence type="predicted"/>
<dbReference type="RefSeq" id="WP_289162088.1">
    <property type="nucleotide sequence ID" value="NZ_JASZZN010000002.1"/>
</dbReference>
<dbReference type="SUPFAM" id="SSF160631">
    <property type="entry name" value="SMI1/KNR4-like"/>
    <property type="match status" value="1"/>
</dbReference>
<sequence length="423" mass="47708">MSSVPWSEQIQQRYRCVLAGDICEWFDQEIWKHADDGCGQRFLHAVPPQELLDDTPQAIWPALMPCDFLPIISNGLGDYLCLRFGSDNRSREFVHWYHGGGDWIPWGDSLTEALFFDSVRQNLPGGQRDHALAAAFEPAVLSDNVHPVDRWVRQRISDREGAEIESDDGRTLADMMLSGGLSEIAVRCQLCIDAIENPLLHELDDANWRMIDPQIRQRYLFDCDLLPDDVVGSISVKATELAAVQDWPAVASHCESIAERRSDLAWVWDLWGYSLERSGNAEHAIECYRKSLLCSIFTDQTVRIRTHAFVNEGQKFSASRLLQLGYKGEGDLEANYLTCLAESSPDVRRKRVRELFERLASTAEPPEAYDAWMKAGWDLGAEPMSAYGKVLDRVAESAAAAGYQALTEMAKTHRACFEGRYGL</sequence>
<name>A0ABT7PCT2_9BACT</name>
<dbReference type="EMBL" id="JASZZN010000002">
    <property type="protein sequence ID" value="MDM4014308.1"/>
    <property type="molecule type" value="Genomic_DNA"/>
</dbReference>
<comment type="caution">
    <text evidence="1">The sequence shown here is derived from an EMBL/GenBank/DDBJ whole genome shotgun (WGS) entry which is preliminary data.</text>
</comment>
<dbReference type="InterPro" id="IPR037883">
    <property type="entry name" value="Knr4/Smi1-like_sf"/>
</dbReference>
<evidence type="ECO:0000313" key="1">
    <source>
        <dbReference type="EMBL" id="MDM4014308.1"/>
    </source>
</evidence>
<evidence type="ECO:0000313" key="2">
    <source>
        <dbReference type="Proteomes" id="UP001239462"/>
    </source>
</evidence>
<accession>A0ABT7PCT2</accession>
<protein>
    <submittedName>
        <fullName evidence="1">SMI1/KNR4 family protein</fullName>
    </submittedName>
</protein>
<gene>
    <name evidence="1" type="ORF">QTN89_02620</name>
</gene>
<reference evidence="1 2" key="1">
    <citation type="submission" date="2023-06" db="EMBL/GenBank/DDBJ databases">
        <title>Roseiconus lacunae JC819 isolated from Gulf of Mannar region, Tamil Nadu.</title>
        <authorList>
            <person name="Pk S."/>
            <person name="Ch S."/>
            <person name="Ch V.R."/>
        </authorList>
    </citation>
    <scope>NUCLEOTIDE SEQUENCE [LARGE SCALE GENOMIC DNA]</scope>
    <source>
        <strain evidence="1 2">JC819</strain>
    </source>
</reference>
<organism evidence="1 2">
    <name type="scientific">Roseiconus lacunae</name>
    <dbReference type="NCBI Taxonomy" id="2605694"/>
    <lineage>
        <taxon>Bacteria</taxon>
        <taxon>Pseudomonadati</taxon>
        <taxon>Planctomycetota</taxon>
        <taxon>Planctomycetia</taxon>
        <taxon>Pirellulales</taxon>
        <taxon>Pirellulaceae</taxon>
        <taxon>Roseiconus</taxon>
    </lineage>
</organism>